<evidence type="ECO:0000256" key="7">
    <source>
        <dbReference type="ARBA" id="ARBA00023136"/>
    </source>
</evidence>
<reference evidence="12 14" key="1">
    <citation type="submission" date="2019-02" db="EMBL/GenBank/DDBJ databases">
        <title>Use of ANI for Rapid Identification of Enteric Bacteria.</title>
        <authorList>
            <person name="Pruckler J."/>
            <person name="Lane C."/>
            <person name="Aubert R."/>
        </authorList>
    </citation>
    <scope>NUCLEOTIDE SEQUENCE [LARGE SCALE GENOMIC DNA]</scope>
    <source>
        <strain evidence="12 14">2014D-0083</strain>
    </source>
</reference>
<dbReference type="Gene3D" id="2.80.10.50">
    <property type="match status" value="1"/>
</dbReference>
<organism evidence="12 14">
    <name type="scientific">Campylobacter volucris</name>
    <dbReference type="NCBI Taxonomy" id="1031542"/>
    <lineage>
        <taxon>Bacteria</taxon>
        <taxon>Pseudomonadati</taxon>
        <taxon>Campylobacterota</taxon>
        <taxon>Epsilonproteobacteria</taxon>
        <taxon>Campylobacterales</taxon>
        <taxon>Campylobacteraceae</taxon>
        <taxon>Campylobacter</taxon>
    </lineage>
</organism>
<dbReference type="InterPro" id="IPR003558">
    <property type="entry name" value="CDtoxinA/C"/>
</dbReference>
<keyword evidence="10" id="KW-0449">Lipoprotein</keyword>
<reference evidence="13 15" key="2">
    <citation type="submission" date="2019-08" db="EMBL/GenBank/DDBJ databases">
        <title>Rapid identification of Enteric Bacteria from Whole Genome Sequences (WGS) using Average Nucleotide Identity (ANI).</title>
        <authorList>
            <person name="Lane C."/>
        </authorList>
    </citation>
    <scope>NUCLEOTIDE SEQUENCE [LARGE SCALE GENOMIC DNA]</scope>
    <source>
        <strain evidence="13 15">2010D-8464</strain>
    </source>
</reference>
<comment type="subcellular location">
    <subcellularLocation>
        <location evidence="1">Cell outer membrane</location>
        <topology evidence="1">Lipid-anchor</topology>
    </subcellularLocation>
</comment>
<dbReference type="GO" id="GO:0009279">
    <property type="term" value="C:cell outer membrane"/>
    <property type="evidence" value="ECO:0007669"/>
    <property type="project" value="UniProtKB-SubCell"/>
</dbReference>
<keyword evidence="6" id="KW-0843">Virulence</keyword>
<dbReference type="PROSITE" id="PS50231">
    <property type="entry name" value="RICIN_B_LECTIN"/>
    <property type="match status" value="1"/>
</dbReference>
<dbReference type="GeneID" id="66288077"/>
<dbReference type="Proteomes" id="UP000293421">
    <property type="component" value="Chromosome"/>
</dbReference>
<dbReference type="Proteomes" id="UP000321325">
    <property type="component" value="Unassembled WGS sequence"/>
</dbReference>
<accession>A0AAF1D1U1</accession>
<dbReference type="GO" id="GO:0030246">
    <property type="term" value="F:carbohydrate binding"/>
    <property type="evidence" value="ECO:0007669"/>
    <property type="project" value="UniProtKB-KW"/>
</dbReference>
<dbReference type="EMBL" id="VRMB01000018">
    <property type="protein sequence ID" value="TXK69036.1"/>
    <property type="molecule type" value="Genomic_DNA"/>
</dbReference>
<dbReference type="GO" id="GO:0090729">
    <property type="term" value="F:toxin activity"/>
    <property type="evidence" value="ECO:0007669"/>
    <property type="project" value="UniProtKB-KW"/>
</dbReference>
<dbReference type="InterPro" id="IPR015957">
    <property type="entry name" value="CDtoxinA"/>
</dbReference>
<evidence type="ECO:0000256" key="11">
    <source>
        <dbReference type="SAM" id="MobiDB-lite"/>
    </source>
</evidence>
<evidence type="ECO:0000256" key="6">
    <source>
        <dbReference type="ARBA" id="ARBA00023026"/>
    </source>
</evidence>
<dbReference type="EMBL" id="CP037746">
    <property type="protein sequence ID" value="QBL14226.1"/>
    <property type="molecule type" value="Genomic_DNA"/>
</dbReference>
<evidence type="ECO:0000256" key="10">
    <source>
        <dbReference type="ARBA" id="ARBA00023288"/>
    </source>
</evidence>
<dbReference type="SUPFAM" id="SSF50370">
    <property type="entry name" value="Ricin B-like lectins"/>
    <property type="match status" value="1"/>
</dbReference>
<evidence type="ECO:0000313" key="14">
    <source>
        <dbReference type="Proteomes" id="UP000293421"/>
    </source>
</evidence>
<evidence type="ECO:0000256" key="1">
    <source>
        <dbReference type="ARBA" id="ARBA00004459"/>
    </source>
</evidence>
<evidence type="ECO:0000256" key="8">
    <source>
        <dbReference type="ARBA" id="ARBA00023139"/>
    </source>
</evidence>
<dbReference type="CDD" id="cd23414">
    <property type="entry name" value="beta-trefoil_Ricin_CdtA"/>
    <property type="match status" value="1"/>
</dbReference>
<keyword evidence="9" id="KW-0998">Cell outer membrane</keyword>
<sequence>MIFCFVMLVLGCSSKEDLNPLGRSLGDMYDDDPLKLGNAPGKPAKEIRPTTSTSNSKVKIPPHPPILKSNPSNTNENPQPRLTSEGKFNEVGVFESSGVTSDFVTIMNPAGTILVMSNLNPGNWIWGYTLLNSKNFGNARAWQLIEFPKNMVMIKNARTGTCLNAYKGGVVHYTCDPSNQAQFWTLIPFDNKAVKIQNLATKLCLQSFIKDPLRDFDKVSQIFLTKCVKKGESNLDQQWYITAPPFTAKPLYRKGEK</sequence>
<dbReference type="PRINTS" id="PR01387">
    <property type="entry name" value="CDTOXINA"/>
</dbReference>
<evidence type="ECO:0000256" key="9">
    <source>
        <dbReference type="ARBA" id="ARBA00023237"/>
    </source>
</evidence>
<dbReference type="InterPro" id="IPR035992">
    <property type="entry name" value="Ricin_B-like_lectins"/>
</dbReference>
<dbReference type="RefSeq" id="WP_084059220.1">
    <property type="nucleotide sequence ID" value="NZ_CP037746.1"/>
</dbReference>
<keyword evidence="7" id="KW-0472">Membrane</keyword>
<dbReference type="AlphaFoldDB" id="A0AAF1D1U1"/>
<dbReference type="PIRSF" id="PIRSF036516">
    <property type="entry name" value="CDT_A"/>
    <property type="match status" value="1"/>
</dbReference>
<keyword evidence="5" id="KW-0430">Lectin</keyword>
<evidence type="ECO:0000256" key="4">
    <source>
        <dbReference type="ARBA" id="ARBA00022729"/>
    </source>
</evidence>
<keyword evidence="4" id="KW-0732">Signal</keyword>
<evidence type="ECO:0000313" key="12">
    <source>
        <dbReference type="EMBL" id="QBL14226.1"/>
    </source>
</evidence>
<evidence type="ECO:0000256" key="2">
    <source>
        <dbReference type="ARBA" id="ARBA00016112"/>
    </source>
</evidence>
<proteinExistence type="predicted"/>
<gene>
    <name evidence="12" type="ORF">A9460_01100</name>
    <name evidence="13" type="ORF">FVD15_04465</name>
</gene>
<dbReference type="Pfam" id="PF03498">
    <property type="entry name" value="CDtoxinA"/>
    <property type="match status" value="1"/>
</dbReference>
<name>A0AAF1D1U1_9BACT</name>
<feature type="region of interest" description="Disordered" evidence="11">
    <location>
        <begin position="29"/>
        <end position="83"/>
    </location>
</feature>
<evidence type="ECO:0000313" key="15">
    <source>
        <dbReference type="Proteomes" id="UP000321325"/>
    </source>
</evidence>
<evidence type="ECO:0000256" key="3">
    <source>
        <dbReference type="ARBA" id="ARBA00022656"/>
    </source>
</evidence>
<keyword evidence="15" id="KW-1185">Reference proteome</keyword>
<keyword evidence="8" id="KW-0564">Palmitate</keyword>
<protein>
    <recommendedName>
        <fullName evidence="2">Cytolethal distending toxin subunit A</fullName>
    </recommendedName>
</protein>
<evidence type="ECO:0000256" key="5">
    <source>
        <dbReference type="ARBA" id="ARBA00022734"/>
    </source>
</evidence>
<evidence type="ECO:0000313" key="13">
    <source>
        <dbReference type="EMBL" id="TXK69036.1"/>
    </source>
</evidence>
<feature type="compositionally biased region" description="Polar residues" evidence="11">
    <location>
        <begin position="69"/>
        <end position="82"/>
    </location>
</feature>
<keyword evidence="3" id="KW-0800">Toxin</keyword>